<keyword evidence="3" id="KW-1185">Reference proteome</keyword>
<sequence length="373" mass="41650">MRVGIIGAGFFGFHIARQLERRYPGIDIEMFEKEAAPLTGAGTTNQCRLHMGFHYPRSGYTIYQSIMGFDRFVEEYGEHLHDVPDNLYAVRRDGLVSVDEYLAVMDAFHLRYETLVPSQRLFRVPDEIGVVLRVPEKSIDVRHLRATLASRVQARVRLGTRVDEVDAARGLLRSGADVHGPFDYIVNASYTDPNLGLPAPLRFAVKWELAALVLARTSLPADAAVTIMDGDFVSVYPAYGGMHTLSSVLHTPVRRYAEHAALVADYARRHELAARTGSAAAIVRHVAQHLRLEHRTRDVWVTAKTKLATDMGDSRVTEVRRHERLFSVLCGKIDAVFEASDTILQEMTWPSLGDWRQASAIPASARDVSSLTT</sequence>
<accession>A0A917IJ32</accession>
<comment type="caution">
    <text evidence="2">The sequence shown here is derived from an EMBL/GenBank/DDBJ whole genome shotgun (WGS) entry which is preliminary data.</text>
</comment>
<dbReference type="SUPFAM" id="SSF51905">
    <property type="entry name" value="FAD/NAD(P)-binding domain"/>
    <property type="match status" value="1"/>
</dbReference>
<name>A0A917IJ32_9MICO</name>
<dbReference type="InterPro" id="IPR036188">
    <property type="entry name" value="FAD/NAD-bd_sf"/>
</dbReference>
<reference evidence="2" key="1">
    <citation type="journal article" date="2014" name="Int. J. Syst. Evol. Microbiol.">
        <title>Complete genome sequence of Corynebacterium casei LMG S-19264T (=DSM 44701T), isolated from a smear-ripened cheese.</title>
        <authorList>
            <consortium name="US DOE Joint Genome Institute (JGI-PGF)"/>
            <person name="Walter F."/>
            <person name="Albersmeier A."/>
            <person name="Kalinowski J."/>
            <person name="Ruckert C."/>
        </authorList>
    </citation>
    <scope>NUCLEOTIDE SEQUENCE</scope>
    <source>
        <strain evidence="2">CGMCC 1.15794</strain>
    </source>
</reference>
<dbReference type="Gene3D" id="3.30.9.10">
    <property type="entry name" value="D-Amino Acid Oxidase, subunit A, domain 2"/>
    <property type="match status" value="1"/>
</dbReference>
<gene>
    <name evidence="2" type="ORF">GCM10010921_26920</name>
</gene>
<evidence type="ECO:0000313" key="3">
    <source>
        <dbReference type="Proteomes" id="UP000657592"/>
    </source>
</evidence>
<dbReference type="AlphaFoldDB" id="A0A917IJ32"/>
<evidence type="ECO:0000259" key="1">
    <source>
        <dbReference type="Pfam" id="PF01266"/>
    </source>
</evidence>
<dbReference type="InterPro" id="IPR006076">
    <property type="entry name" value="FAD-dep_OxRdtase"/>
</dbReference>
<protein>
    <recommendedName>
        <fullName evidence="1">FAD dependent oxidoreductase domain-containing protein</fullName>
    </recommendedName>
</protein>
<organism evidence="2 3">
    <name type="scientific">Microbacterium album</name>
    <dbReference type="NCBI Taxonomy" id="2053191"/>
    <lineage>
        <taxon>Bacteria</taxon>
        <taxon>Bacillati</taxon>
        <taxon>Actinomycetota</taxon>
        <taxon>Actinomycetes</taxon>
        <taxon>Micrococcales</taxon>
        <taxon>Microbacteriaceae</taxon>
        <taxon>Microbacterium</taxon>
    </lineage>
</organism>
<proteinExistence type="predicted"/>
<dbReference type="Proteomes" id="UP000657592">
    <property type="component" value="Unassembled WGS sequence"/>
</dbReference>
<evidence type="ECO:0000313" key="2">
    <source>
        <dbReference type="EMBL" id="GGH49020.1"/>
    </source>
</evidence>
<reference evidence="2" key="2">
    <citation type="submission" date="2020-09" db="EMBL/GenBank/DDBJ databases">
        <authorList>
            <person name="Sun Q."/>
            <person name="Zhou Y."/>
        </authorList>
    </citation>
    <scope>NUCLEOTIDE SEQUENCE</scope>
    <source>
        <strain evidence="2">CGMCC 1.15794</strain>
    </source>
</reference>
<dbReference type="EMBL" id="BMJY01000016">
    <property type="protein sequence ID" value="GGH49020.1"/>
    <property type="molecule type" value="Genomic_DNA"/>
</dbReference>
<feature type="domain" description="FAD dependent oxidoreductase" evidence="1">
    <location>
        <begin position="3"/>
        <end position="241"/>
    </location>
</feature>
<dbReference type="Gene3D" id="3.50.50.60">
    <property type="entry name" value="FAD/NAD(P)-binding domain"/>
    <property type="match status" value="1"/>
</dbReference>
<dbReference type="Pfam" id="PF01266">
    <property type="entry name" value="DAO"/>
    <property type="match status" value="1"/>
</dbReference>
<dbReference type="RefSeq" id="WP_188756824.1">
    <property type="nucleotide sequence ID" value="NZ_BMJY01000016.1"/>
</dbReference>